<name>A0ABQ2AJU5_9BACT</name>
<dbReference type="Proteomes" id="UP000637774">
    <property type="component" value="Unassembled WGS sequence"/>
</dbReference>
<comment type="caution">
    <text evidence="1">The sequence shown here is derived from an EMBL/GenBank/DDBJ whole genome shotgun (WGS) entry which is preliminary data.</text>
</comment>
<evidence type="ECO:0000313" key="1">
    <source>
        <dbReference type="EMBL" id="GGH91369.1"/>
    </source>
</evidence>
<evidence type="ECO:0000313" key="2">
    <source>
        <dbReference type="Proteomes" id="UP000637774"/>
    </source>
</evidence>
<proteinExistence type="predicted"/>
<dbReference type="InterPro" id="IPR011055">
    <property type="entry name" value="Dup_hybrid_motif"/>
</dbReference>
<dbReference type="Gene3D" id="2.70.70.10">
    <property type="entry name" value="Glucose Permease (Domain IIA)"/>
    <property type="match status" value="1"/>
</dbReference>
<reference evidence="2" key="1">
    <citation type="journal article" date="2019" name="Int. J. Syst. Evol. Microbiol.">
        <title>The Global Catalogue of Microorganisms (GCM) 10K type strain sequencing project: providing services to taxonomists for standard genome sequencing and annotation.</title>
        <authorList>
            <consortium name="The Broad Institute Genomics Platform"/>
            <consortium name="The Broad Institute Genome Sequencing Center for Infectious Disease"/>
            <person name="Wu L."/>
            <person name="Ma J."/>
        </authorList>
    </citation>
    <scope>NUCLEOTIDE SEQUENCE [LARGE SCALE GENOMIC DNA]</scope>
    <source>
        <strain evidence="2">CGMCC 1.14966</strain>
    </source>
</reference>
<protein>
    <recommendedName>
        <fullName evidence="3">M23 family metallopeptidase</fullName>
    </recommendedName>
</protein>
<keyword evidence="2" id="KW-1185">Reference proteome</keyword>
<dbReference type="EMBL" id="BMGY01000071">
    <property type="protein sequence ID" value="GGH91369.1"/>
    <property type="molecule type" value="Genomic_DNA"/>
</dbReference>
<gene>
    <name evidence="1" type="ORF">GCM10011495_39320</name>
</gene>
<dbReference type="SUPFAM" id="SSF51261">
    <property type="entry name" value="Duplicated hybrid motif"/>
    <property type="match status" value="1"/>
</dbReference>
<accession>A0ABQ2AJU5</accession>
<organism evidence="1 2">
    <name type="scientific">Hymenobacter frigidus</name>
    <dbReference type="NCBI Taxonomy" id="1524095"/>
    <lineage>
        <taxon>Bacteria</taxon>
        <taxon>Pseudomonadati</taxon>
        <taxon>Bacteroidota</taxon>
        <taxon>Cytophagia</taxon>
        <taxon>Cytophagales</taxon>
        <taxon>Hymenobacteraceae</taxon>
        <taxon>Hymenobacter</taxon>
    </lineage>
</organism>
<evidence type="ECO:0008006" key="3">
    <source>
        <dbReference type="Google" id="ProtNLM"/>
    </source>
</evidence>
<sequence>MAQGAVIGAVGASGSSLFPHLHYELRDGSGAKTVEGLPSYFSTFQRLLGSHTVDVKQGAVNTGDIVESLVPGKK</sequence>